<keyword evidence="2" id="KW-1185">Reference proteome</keyword>
<sequence length="213" mass="23615">MTVLESHSQSKVHQIVCILEVLFIFADFDHIAPSVTFDASAILSVVGFGRMHQLMEDGCVRLRVGVDQCGPGEYPELSAKSHPLICNSAQQSRHLRGLVKVHELHGPWAQHNVRHAIRRLGESLGRFTCDLLRENSQLGLRIHDRMDVVFELDLGKRSSVAEEDQPCQGSLGSLKFAKFEGGVGDSSVTLSCGLSRPVATNQQLEQPRRIRIL</sequence>
<name>A0A7C8IA72_9PLEO</name>
<evidence type="ECO:0000313" key="1">
    <source>
        <dbReference type="EMBL" id="KAF2873186.1"/>
    </source>
</evidence>
<dbReference type="AlphaFoldDB" id="A0A7C8IA72"/>
<organism evidence="1 2">
    <name type="scientific">Massariosphaeria phaeospora</name>
    <dbReference type="NCBI Taxonomy" id="100035"/>
    <lineage>
        <taxon>Eukaryota</taxon>
        <taxon>Fungi</taxon>
        <taxon>Dikarya</taxon>
        <taxon>Ascomycota</taxon>
        <taxon>Pezizomycotina</taxon>
        <taxon>Dothideomycetes</taxon>
        <taxon>Pleosporomycetidae</taxon>
        <taxon>Pleosporales</taxon>
        <taxon>Pleosporales incertae sedis</taxon>
        <taxon>Massariosphaeria</taxon>
    </lineage>
</organism>
<evidence type="ECO:0000313" key="2">
    <source>
        <dbReference type="Proteomes" id="UP000481861"/>
    </source>
</evidence>
<reference evidence="1 2" key="1">
    <citation type="submission" date="2020-01" db="EMBL/GenBank/DDBJ databases">
        <authorList>
            <consortium name="DOE Joint Genome Institute"/>
            <person name="Haridas S."/>
            <person name="Albert R."/>
            <person name="Binder M."/>
            <person name="Bloem J."/>
            <person name="Labutti K."/>
            <person name="Salamov A."/>
            <person name="Andreopoulos B."/>
            <person name="Baker S.E."/>
            <person name="Barry K."/>
            <person name="Bills G."/>
            <person name="Bluhm B.H."/>
            <person name="Cannon C."/>
            <person name="Castanera R."/>
            <person name="Culley D.E."/>
            <person name="Daum C."/>
            <person name="Ezra D."/>
            <person name="Gonzalez J.B."/>
            <person name="Henrissat B."/>
            <person name="Kuo A."/>
            <person name="Liang C."/>
            <person name="Lipzen A."/>
            <person name="Lutzoni F."/>
            <person name="Magnuson J."/>
            <person name="Mondo S."/>
            <person name="Nolan M."/>
            <person name="Ohm R."/>
            <person name="Pangilinan J."/>
            <person name="Park H.-J.H."/>
            <person name="Ramirez L."/>
            <person name="Alfaro M."/>
            <person name="Sun H."/>
            <person name="Tritt A."/>
            <person name="Yoshinaga Y."/>
            <person name="Zwiers L.-H.L."/>
            <person name="Turgeon B.G."/>
            <person name="Goodwin S.B."/>
            <person name="Spatafora J.W."/>
            <person name="Crous P.W."/>
            <person name="Grigoriev I.V."/>
        </authorList>
    </citation>
    <scope>NUCLEOTIDE SEQUENCE [LARGE SCALE GENOMIC DNA]</scope>
    <source>
        <strain evidence="1 2">CBS 611.86</strain>
    </source>
</reference>
<protein>
    <submittedName>
        <fullName evidence="1">Uncharacterized protein</fullName>
    </submittedName>
</protein>
<dbReference type="EMBL" id="JAADJZ010000008">
    <property type="protein sequence ID" value="KAF2873186.1"/>
    <property type="molecule type" value="Genomic_DNA"/>
</dbReference>
<accession>A0A7C8IA72</accession>
<dbReference type="Proteomes" id="UP000481861">
    <property type="component" value="Unassembled WGS sequence"/>
</dbReference>
<proteinExistence type="predicted"/>
<gene>
    <name evidence="1" type="ORF">BDV95DRAFT_569054</name>
</gene>
<comment type="caution">
    <text evidence="1">The sequence shown here is derived from an EMBL/GenBank/DDBJ whole genome shotgun (WGS) entry which is preliminary data.</text>
</comment>